<evidence type="ECO:0000313" key="4">
    <source>
        <dbReference type="EMBL" id="SNQ49911.1"/>
    </source>
</evidence>
<dbReference type="Gene3D" id="3.40.50.10540">
    <property type="entry name" value="Crotonobetainyl-coa:carnitine coa-transferase, domain 1"/>
    <property type="match status" value="2"/>
</dbReference>
<dbReference type="InterPro" id="IPR050509">
    <property type="entry name" value="CoA-transferase_III"/>
</dbReference>
<dbReference type="GO" id="GO:0016740">
    <property type="term" value="F:transferase activity"/>
    <property type="evidence" value="ECO:0007669"/>
    <property type="project" value="UniProtKB-KW"/>
</dbReference>
<dbReference type="AlphaFoldDB" id="A0A2I2KW74"/>
<sequence>MPTTPLDGVRVVDLSCGIAGAYATKLLADGGAEVIKAEGPDGDWLRGWRADGAPVAEGDDGALFQFLATSKSSVLVDPAVGDAGLLGSLLAGADIIVTARNGVPRGLEALDPRALRARYPHAIVVSITPWGLDSPWSERPATDATLQALGGALMTRGSSTRPPVIQGGELIQWTSGMMAATGALASRWRSLATGTGDLVDVSQLEAAIHTMTMYTVTWASIAGSPMRANRMSNLPAIHRTKDGYVGFMVVTGQQWLDFCVLAGQSEWMEDESLIRFDVRTRRSAELTAAIDAWAAEHTTDEILELADALRVPASPVGRGDTVAAFDHLVERHGYLSNPRGGFLQPDVSYTLSGGAARRPFTPAPRLGEQTEHYQAEPPRTPEIISTPRAAAAGTTTPSAGSAGGMPSAALPFEGLRVLDLTQNWAGPVAGHVLAMFGADVIHVESAQRPDAMRFNAVRPMGEPGWWEMAPLFIGPNSNKRDLTLDLGSEQGRELAKRLIAHVDVVIENYSPRVMEGWGMGYDELRAIKEDIIVVRAPAYGLTGPWRDRGGYAQTMEMTSGMAWMTGWADAAPEIPNGPMDPTAGGHATLALLLAVEHHRRTGRGMLVESPMIFGALNVTAEQVIAHSAYGTLLSRDGNRTPYAAPQGAYRTVDPLPDGSHDRWLMISVASDEQWQALRRVLGDPDWARDPALDTRAGRRAAHDSIDTHLAAWAGDQDATDAAERLAAAGVPAAPILRQDEPLDLEPLRARGFYEPAERPVTGKHLLQAYPARLADGPETHNHTSAPTLGEHNVEILRDLVGLTDEEIKALEADNVIGTVPGIGGSGRGFR</sequence>
<feature type="region of interest" description="Disordered" evidence="3">
    <location>
        <begin position="358"/>
        <end position="381"/>
    </location>
</feature>
<comment type="similarity">
    <text evidence="1">Belongs to the CoA-transferase III family.</text>
</comment>
<evidence type="ECO:0000256" key="2">
    <source>
        <dbReference type="ARBA" id="ARBA00022679"/>
    </source>
</evidence>
<dbReference type="RefSeq" id="WP_101833295.1">
    <property type="nucleotide sequence ID" value="NZ_FZMO01000323.1"/>
</dbReference>
<dbReference type="Gene3D" id="3.30.1540.10">
    <property type="entry name" value="formyl-coa transferase, domain 3"/>
    <property type="match status" value="2"/>
</dbReference>
<keyword evidence="2" id="KW-0808">Transferase</keyword>
<dbReference type="Pfam" id="PF02515">
    <property type="entry name" value="CoA_transf_3"/>
    <property type="match status" value="2"/>
</dbReference>
<accession>A0A2I2KW74</accession>
<gene>
    <name evidence="4" type="ORF">FRACA_390025</name>
</gene>
<proteinExistence type="inferred from homology"/>
<dbReference type="Proteomes" id="UP000234331">
    <property type="component" value="Unassembled WGS sequence"/>
</dbReference>
<dbReference type="EMBL" id="FZMO01000323">
    <property type="protein sequence ID" value="SNQ49911.1"/>
    <property type="molecule type" value="Genomic_DNA"/>
</dbReference>
<organism evidence="4 5">
    <name type="scientific">Frankia canadensis</name>
    <dbReference type="NCBI Taxonomy" id="1836972"/>
    <lineage>
        <taxon>Bacteria</taxon>
        <taxon>Bacillati</taxon>
        <taxon>Actinomycetota</taxon>
        <taxon>Actinomycetes</taxon>
        <taxon>Frankiales</taxon>
        <taxon>Frankiaceae</taxon>
        <taxon>Frankia</taxon>
    </lineage>
</organism>
<dbReference type="InterPro" id="IPR044855">
    <property type="entry name" value="CoA-Trfase_III_dom3_sf"/>
</dbReference>
<reference evidence="4 5" key="1">
    <citation type="submission" date="2017-06" db="EMBL/GenBank/DDBJ databases">
        <authorList>
            <person name="Kim H.J."/>
            <person name="Triplett B.A."/>
        </authorList>
    </citation>
    <scope>NUCLEOTIDE SEQUENCE [LARGE SCALE GENOMIC DNA]</scope>
    <source>
        <strain evidence="4">FRACA_ARgP5</strain>
    </source>
</reference>
<dbReference type="SUPFAM" id="SSF89796">
    <property type="entry name" value="CoA-transferase family III (CaiB/BaiF)"/>
    <property type="match status" value="2"/>
</dbReference>
<dbReference type="InterPro" id="IPR023606">
    <property type="entry name" value="CoA-Trfase_III_dom_1_sf"/>
</dbReference>
<dbReference type="PANTHER" id="PTHR48228:SF6">
    <property type="entry name" value="L-CARNITINE COA-TRANSFERASE"/>
    <property type="match status" value="1"/>
</dbReference>
<protein>
    <submittedName>
        <fullName evidence="4">CAIB-BAIF family</fullName>
    </submittedName>
</protein>
<evidence type="ECO:0000256" key="1">
    <source>
        <dbReference type="ARBA" id="ARBA00008383"/>
    </source>
</evidence>
<keyword evidence="5" id="KW-1185">Reference proteome</keyword>
<dbReference type="InterPro" id="IPR003673">
    <property type="entry name" value="CoA-Trfase_fam_III"/>
</dbReference>
<dbReference type="OrthoDB" id="9797653at2"/>
<evidence type="ECO:0000313" key="5">
    <source>
        <dbReference type="Proteomes" id="UP000234331"/>
    </source>
</evidence>
<evidence type="ECO:0000256" key="3">
    <source>
        <dbReference type="SAM" id="MobiDB-lite"/>
    </source>
</evidence>
<name>A0A2I2KW74_9ACTN</name>
<dbReference type="PANTHER" id="PTHR48228">
    <property type="entry name" value="SUCCINYL-COA--D-CITRAMALATE COA-TRANSFERASE"/>
    <property type="match status" value="1"/>
</dbReference>